<comment type="caution">
    <text evidence="2">The sequence shown here is derived from an EMBL/GenBank/DDBJ whole genome shotgun (WGS) entry which is preliminary data.</text>
</comment>
<evidence type="ECO:0000313" key="3">
    <source>
        <dbReference type="Proteomes" id="UP000562124"/>
    </source>
</evidence>
<accession>A0A7Y0QHP5</accession>
<organism evidence="2 3">
    <name type="scientific">Cellulomonas fimi</name>
    <dbReference type="NCBI Taxonomy" id="1708"/>
    <lineage>
        <taxon>Bacteria</taxon>
        <taxon>Bacillati</taxon>
        <taxon>Actinomycetota</taxon>
        <taxon>Actinomycetes</taxon>
        <taxon>Micrococcales</taxon>
        <taxon>Cellulomonadaceae</taxon>
        <taxon>Cellulomonas</taxon>
    </lineage>
</organism>
<dbReference type="PROSITE" id="PS51257">
    <property type="entry name" value="PROKAR_LIPOPROTEIN"/>
    <property type="match status" value="1"/>
</dbReference>
<dbReference type="Proteomes" id="UP000562124">
    <property type="component" value="Unassembled WGS sequence"/>
</dbReference>
<proteinExistence type="predicted"/>
<evidence type="ECO:0008006" key="4">
    <source>
        <dbReference type="Google" id="ProtNLM"/>
    </source>
</evidence>
<dbReference type="RefSeq" id="WP_169323631.1">
    <property type="nucleotide sequence ID" value="NZ_JABCJJ010000004.1"/>
</dbReference>
<evidence type="ECO:0000256" key="1">
    <source>
        <dbReference type="SAM" id="MobiDB-lite"/>
    </source>
</evidence>
<reference evidence="2 3" key="1">
    <citation type="submission" date="2020-04" db="EMBL/GenBank/DDBJ databases">
        <title>Sequencing and Assembly of C. fimi.</title>
        <authorList>
            <person name="Ramsey A.R."/>
        </authorList>
    </citation>
    <scope>NUCLEOTIDE SEQUENCE [LARGE SCALE GENOMIC DNA]</scope>
    <source>
        <strain evidence="2 3">SB</strain>
    </source>
</reference>
<evidence type="ECO:0000313" key="2">
    <source>
        <dbReference type="EMBL" id="NMR19367.1"/>
    </source>
</evidence>
<feature type="compositionally biased region" description="Low complexity" evidence="1">
    <location>
        <begin position="62"/>
        <end position="75"/>
    </location>
</feature>
<name>A0A7Y0QHP5_CELFI</name>
<gene>
    <name evidence="2" type="ORF">HIR71_03890</name>
</gene>
<protein>
    <recommendedName>
        <fullName evidence="4">Lipoprotein</fullName>
    </recommendedName>
</protein>
<keyword evidence="3" id="KW-1185">Reference proteome</keyword>
<feature type="region of interest" description="Disordered" evidence="1">
    <location>
        <begin position="44"/>
        <end position="91"/>
    </location>
</feature>
<sequence length="199" mass="20175">MTLEGRAGRRAPRAAVRPALLTLVLLALLAGCGLGPFAGDVGAGDTSASASPGPEVPAPEDPSGGTPEAGTTPTPLLEHETDPNSRVGGLVPGFPADLLPVPEGAEVLVSAVEPIGDSGAYQVSLNLRTTLAASEVVDMYRQSLTRAGFTESDQNPPDAVLAAQTTFTRSGGDELLVIGVLDRDGVRTVTLGGRLRGEA</sequence>
<dbReference type="EMBL" id="JABCJJ010000004">
    <property type="protein sequence ID" value="NMR19367.1"/>
    <property type="molecule type" value="Genomic_DNA"/>
</dbReference>
<dbReference type="AlphaFoldDB" id="A0A7Y0QHP5"/>